<evidence type="ECO:0000256" key="18">
    <source>
        <dbReference type="ARBA" id="ARBA00080117"/>
    </source>
</evidence>
<evidence type="ECO:0000256" key="9">
    <source>
        <dbReference type="ARBA" id="ARBA00022670"/>
    </source>
</evidence>
<comment type="catalytic activity">
    <reaction evidence="1">
        <text>Release of an N-terminal dipeptide from a peptide comprising four or more residues, with broad specificity. Also acts on dipeptidyl 2-naphthylamides.</text>
        <dbReference type="EC" id="3.4.14.4"/>
    </reaction>
</comment>
<dbReference type="GO" id="GO:0008237">
    <property type="term" value="F:metallopeptidase activity"/>
    <property type="evidence" value="ECO:0007669"/>
    <property type="project" value="UniProtKB-KW"/>
</dbReference>
<keyword evidence="9" id="KW-0645">Protease</keyword>
<evidence type="ECO:0000256" key="5">
    <source>
        <dbReference type="ARBA" id="ARBA00012063"/>
    </source>
</evidence>
<keyword evidence="20" id="KW-1185">Reference proteome</keyword>
<comment type="similarity">
    <text evidence="4">Belongs to the peptidase M49 family.</text>
</comment>
<dbReference type="EC" id="3.4.14.4" evidence="5"/>
<keyword evidence="7" id="KW-0031">Aminopeptidase</keyword>
<evidence type="ECO:0000256" key="8">
    <source>
        <dbReference type="ARBA" id="ARBA00022490"/>
    </source>
</evidence>
<keyword evidence="8" id="KW-0963">Cytoplasm</keyword>
<evidence type="ECO:0000313" key="20">
    <source>
        <dbReference type="Proteomes" id="UP000499080"/>
    </source>
</evidence>
<dbReference type="PANTHER" id="PTHR23422">
    <property type="entry name" value="DIPEPTIDYL PEPTIDASE III-RELATED"/>
    <property type="match status" value="1"/>
</dbReference>
<evidence type="ECO:0000313" key="19">
    <source>
        <dbReference type="EMBL" id="GBN51956.1"/>
    </source>
</evidence>
<dbReference type="Proteomes" id="UP000499080">
    <property type="component" value="Unassembled WGS sequence"/>
</dbReference>
<evidence type="ECO:0000256" key="17">
    <source>
        <dbReference type="ARBA" id="ARBA00078364"/>
    </source>
</evidence>
<sequence>MSDYIYPNNTPIALLNCEDAFKELTDKEKHYAHYLSKASWYGGLIVLLQTSLESPLIYTLLHKLFRLQSVSELKEIALKECEFTEDDFTAFLVYASGIFSNMGNYKGSGDSKFIPNLPEEKFRKLLLASKFAKEDPGHLDRLLSNSIESIYSLKDNLCRLGFPSNGITTYLSKNISKEDDELVKNFMKEKAIEAWNTRLFKVSDETGKNCYEIRLASVLQTDDEEDKNILCEDNMNGHKFIVTRGDYSKLLAIVNHYLAIAKEYAANENEVKMIENYIRSFKTGSIDAHKDGSRYWVKDKGPVIESYIGFIENYRDPAGMRAEFEGFVAMVNKKMSAKFTDLVNSAENFLPLLPWPSAYEKNKFLRPDFTSLDVLSFACSGVPAGICIPNYLEVREEDGFKNVSLGNVISVKPTQPPNYLIKADQ</sequence>
<evidence type="ECO:0000256" key="4">
    <source>
        <dbReference type="ARBA" id="ARBA00010200"/>
    </source>
</evidence>
<dbReference type="GO" id="GO:0005737">
    <property type="term" value="C:cytoplasm"/>
    <property type="evidence" value="ECO:0007669"/>
    <property type="project" value="UniProtKB-SubCell"/>
</dbReference>
<dbReference type="FunFam" id="3.30.540.30:FF:000002">
    <property type="entry name" value="Dipeptidyl peptidase 3"/>
    <property type="match status" value="1"/>
</dbReference>
<keyword evidence="10" id="KW-0479">Metal-binding</keyword>
<dbReference type="GO" id="GO:0006508">
    <property type="term" value="P:proteolysis"/>
    <property type="evidence" value="ECO:0007669"/>
    <property type="project" value="UniProtKB-KW"/>
</dbReference>
<evidence type="ECO:0000256" key="16">
    <source>
        <dbReference type="ARBA" id="ARBA00032119"/>
    </source>
</evidence>
<evidence type="ECO:0000256" key="1">
    <source>
        <dbReference type="ARBA" id="ARBA00001336"/>
    </source>
</evidence>
<keyword evidence="11" id="KW-0378">Hydrolase</keyword>
<evidence type="ECO:0000256" key="14">
    <source>
        <dbReference type="ARBA" id="ARBA00023049"/>
    </source>
</evidence>
<evidence type="ECO:0000256" key="11">
    <source>
        <dbReference type="ARBA" id="ARBA00022801"/>
    </source>
</evidence>
<evidence type="ECO:0000256" key="12">
    <source>
        <dbReference type="ARBA" id="ARBA00022833"/>
    </source>
</evidence>
<keyword evidence="12" id="KW-0862">Zinc</keyword>
<evidence type="ECO:0000256" key="7">
    <source>
        <dbReference type="ARBA" id="ARBA00022438"/>
    </source>
</evidence>
<dbReference type="GO" id="GO:0008239">
    <property type="term" value="F:dipeptidyl-peptidase activity"/>
    <property type="evidence" value="ECO:0007669"/>
    <property type="project" value="UniProtKB-EC"/>
</dbReference>
<dbReference type="GO" id="GO:0008270">
    <property type="term" value="F:zinc ion binding"/>
    <property type="evidence" value="ECO:0007669"/>
    <property type="project" value="UniProtKB-ARBA"/>
</dbReference>
<reference evidence="19 20" key="1">
    <citation type="journal article" date="2019" name="Sci. Rep.">
        <title>Orb-weaving spider Araneus ventricosus genome elucidates the spidroin gene catalogue.</title>
        <authorList>
            <person name="Kono N."/>
            <person name="Nakamura H."/>
            <person name="Ohtoshi R."/>
            <person name="Moran D.A.P."/>
            <person name="Shinohara A."/>
            <person name="Yoshida Y."/>
            <person name="Fujiwara M."/>
            <person name="Mori M."/>
            <person name="Tomita M."/>
            <person name="Arakawa K."/>
        </authorList>
    </citation>
    <scope>NUCLEOTIDE SEQUENCE [LARGE SCALE GENOMIC DNA]</scope>
</reference>
<evidence type="ECO:0000256" key="15">
    <source>
        <dbReference type="ARBA" id="ARBA00031288"/>
    </source>
</evidence>
<dbReference type="InterPro" id="IPR039461">
    <property type="entry name" value="Peptidase_M49"/>
</dbReference>
<evidence type="ECO:0000256" key="13">
    <source>
        <dbReference type="ARBA" id="ARBA00022990"/>
    </source>
</evidence>
<proteinExistence type="inferred from homology"/>
<evidence type="ECO:0000256" key="6">
    <source>
        <dbReference type="ARBA" id="ARBA00014713"/>
    </source>
</evidence>
<comment type="subcellular location">
    <subcellularLocation>
        <location evidence="3">Cytoplasm</location>
    </subcellularLocation>
</comment>
<evidence type="ECO:0000256" key="3">
    <source>
        <dbReference type="ARBA" id="ARBA00004496"/>
    </source>
</evidence>
<dbReference type="PANTHER" id="PTHR23422:SF11">
    <property type="entry name" value="DIPEPTIDYL PEPTIDASE 3"/>
    <property type="match status" value="1"/>
</dbReference>
<dbReference type="GO" id="GO:0004177">
    <property type="term" value="F:aminopeptidase activity"/>
    <property type="evidence" value="ECO:0007669"/>
    <property type="project" value="UniProtKB-KW"/>
</dbReference>
<comment type="cofactor">
    <cofactor evidence="2">
        <name>Zn(2+)</name>
        <dbReference type="ChEBI" id="CHEBI:29105"/>
    </cofactor>
</comment>
<name>A0A4Y2PPD0_ARAVE</name>
<keyword evidence="14" id="KW-0482">Metalloprotease</keyword>
<evidence type="ECO:0000256" key="10">
    <source>
        <dbReference type="ARBA" id="ARBA00022723"/>
    </source>
</evidence>
<protein>
    <recommendedName>
        <fullName evidence="6">Dipeptidyl peptidase 3</fullName>
        <ecNumber evidence="5">3.4.14.4</ecNumber>
    </recommendedName>
    <alternativeName>
        <fullName evidence="15">Dipeptidyl aminopeptidase III</fullName>
    </alternativeName>
    <alternativeName>
        <fullName evidence="17">Dipeptidyl arylamidase III</fullName>
    </alternativeName>
    <alternativeName>
        <fullName evidence="16">Dipeptidyl peptidase III</fullName>
    </alternativeName>
    <alternativeName>
        <fullName evidence="18">Enkephalinase B</fullName>
    </alternativeName>
</protein>
<dbReference type="Pfam" id="PF03571">
    <property type="entry name" value="Peptidase_M49"/>
    <property type="match status" value="1"/>
</dbReference>
<feature type="non-terminal residue" evidence="19">
    <location>
        <position position="425"/>
    </location>
</feature>
<accession>A0A4Y2PPD0</accession>
<dbReference type="EMBL" id="BGPR01011570">
    <property type="protein sequence ID" value="GBN51956.1"/>
    <property type="molecule type" value="Genomic_DNA"/>
</dbReference>
<dbReference type="FunFam" id="3.30.540.30:FF:000001">
    <property type="entry name" value="Dipeptidyl peptidase 3"/>
    <property type="match status" value="1"/>
</dbReference>
<dbReference type="OrthoDB" id="4694525at2759"/>
<gene>
    <name evidence="19" type="primary">Dpp3_3</name>
    <name evidence="19" type="ORF">AVEN_180218_1</name>
</gene>
<evidence type="ECO:0000256" key="2">
    <source>
        <dbReference type="ARBA" id="ARBA00001947"/>
    </source>
</evidence>
<keyword evidence="13" id="KW-0007">Acetylation</keyword>
<dbReference type="Gene3D" id="3.30.540.30">
    <property type="match status" value="3"/>
</dbReference>
<dbReference type="AlphaFoldDB" id="A0A4Y2PPD0"/>
<comment type="caution">
    <text evidence="19">The sequence shown here is derived from an EMBL/GenBank/DDBJ whole genome shotgun (WGS) entry which is preliminary data.</text>
</comment>
<dbReference type="FunFam" id="3.30.540.30:FF:000003">
    <property type="entry name" value="Dipeptidyl peptidase 3"/>
    <property type="match status" value="1"/>
</dbReference>
<organism evidence="19 20">
    <name type="scientific">Araneus ventricosus</name>
    <name type="common">Orbweaver spider</name>
    <name type="synonym">Epeira ventricosa</name>
    <dbReference type="NCBI Taxonomy" id="182803"/>
    <lineage>
        <taxon>Eukaryota</taxon>
        <taxon>Metazoa</taxon>
        <taxon>Ecdysozoa</taxon>
        <taxon>Arthropoda</taxon>
        <taxon>Chelicerata</taxon>
        <taxon>Arachnida</taxon>
        <taxon>Araneae</taxon>
        <taxon>Araneomorphae</taxon>
        <taxon>Entelegynae</taxon>
        <taxon>Araneoidea</taxon>
        <taxon>Araneidae</taxon>
        <taxon>Araneus</taxon>
    </lineage>
</organism>